<comment type="caution">
    <text evidence="2">The sequence shown here is derived from an EMBL/GenBank/DDBJ whole genome shotgun (WGS) entry which is preliminary data.</text>
</comment>
<evidence type="ECO:0000313" key="3">
    <source>
        <dbReference type="Proteomes" id="UP000789759"/>
    </source>
</evidence>
<accession>A0A9N9K3J5</accession>
<organism evidence="2 3">
    <name type="scientific">Cetraspora pellucida</name>
    <dbReference type="NCBI Taxonomy" id="1433469"/>
    <lineage>
        <taxon>Eukaryota</taxon>
        <taxon>Fungi</taxon>
        <taxon>Fungi incertae sedis</taxon>
        <taxon>Mucoromycota</taxon>
        <taxon>Glomeromycotina</taxon>
        <taxon>Glomeromycetes</taxon>
        <taxon>Diversisporales</taxon>
        <taxon>Gigasporaceae</taxon>
        <taxon>Cetraspora</taxon>
    </lineage>
</organism>
<dbReference type="AlphaFoldDB" id="A0A9N9K3J5"/>
<feature type="region of interest" description="Disordered" evidence="1">
    <location>
        <begin position="242"/>
        <end position="266"/>
    </location>
</feature>
<proteinExistence type="predicted"/>
<dbReference type="Proteomes" id="UP000789759">
    <property type="component" value="Unassembled WGS sequence"/>
</dbReference>
<evidence type="ECO:0000256" key="1">
    <source>
        <dbReference type="SAM" id="MobiDB-lite"/>
    </source>
</evidence>
<reference evidence="2" key="1">
    <citation type="submission" date="2021-06" db="EMBL/GenBank/DDBJ databases">
        <authorList>
            <person name="Kallberg Y."/>
            <person name="Tangrot J."/>
            <person name="Rosling A."/>
        </authorList>
    </citation>
    <scope>NUCLEOTIDE SEQUENCE</scope>
    <source>
        <strain evidence="2">FL966</strain>
    </source>
</reference>
<name>A0A9N9K3J5_9GLOM</name>
<feature type="non-terminal residue" evidence="2">
    <location>
        <position position="266"/>
    </location>
</feature>
<evidence type="ECO:0000313" key="2">
    <source>
        <dbReference type="EMBL" id="CAG8810200.1"/>
    </source>
</evidence>
<sequence>MENAYLKNELILLTNFKNSTYSYSRKKNEFIFDFNYENKLIDNNNILIIKLKSKTINNNNLRSDIKNHFTIFSEEISDPILYQQKAVDLISNKLSELFINGFYTQHEYKSLFNNSRCIKFIISHEENIKITDFIKQQKNIIFERHPHTKIKIQKSKTIKITEEEKNLSNIINSLTNLKIDDPRKQEFENYKTIASIQTPFEMINNIISDSNIDSKDREIIINGLKETVKNIGLSLEIDFDKPLSGDKTPTKNTSEDYQKNNNNSDI</sequence>
<gene>
    <name evidence="2" type="ORF">CPELLU_LOCUS18558</name>
</gene>
<keyword evidence="3" id="KW-1185">Reference proteome</keyword>
<protein>
    <submittedName>
        <fullName evidence="2">10202_t:CDS:1</fullName>
    </submittedName>
</protein>
<dbReference type="EMBL" id="CAJVQA010037742">
    <property type="protein sequence ID" value="CAG8810200.1"/>
    <property type="molecule type" value="Genomic_DNA"/>
</dbReference>